<evidence type="ECO:0000313" key="7">
    <source>
        <dbReference type="EMBL" id="HFM96210.1"/>
    </source>
</evidence>
<reference evidence="7" key="1">
    <citation type="journal article" date="2020" name="mSystems">
        <title>Genome- and Community-Level Interaction Insights into Carbon Utilization and Element Cycling Functions of Hydrothermarchaeota in Hydrothermal Sediment.</title>
        <authorList>
            <person name="Zhou Z."/>
            <person name="Liu Y."/>
            <person name="Xu W."/>
            <person name="Pan J."/>
            <person name="Luo Z.H."/>
            <person name="Li M."/>
        </authorList>
    </citation>
    <scope>NUCLEOTIDE SEQUENCE [LARGE SCALE GENOMIC DNA]</scope>
    <source>
        <strain evidence="7">SpSt-418</strain>
    </source>
</reference>
<dbReference type="GO" id="GO:0005524">
    <property type="term" value="F:ATP binding"/>
    <property type="evidence" value="ECO:0007669"/>
    <property type="project" value="UniProtKB-KW"/>
</dbReference>
<dbReference type="Pfam" id="PF00005">
    <property type="entry name" value="ABC_tran"/>
    <property type="match status" value="1"/>
</dbReference>
<dbReference type="PANTHER" id="PTHR43820">
    <property type="entry name" value="HIGH-AFFINITY BRANCHED-CHAIN AMINO ACID TRANSPORT ATP-BINDING PROTEIN LIVF"/>
    <property type="match status" value="1"/>
</dbReference>
<dbReference type="SMART" id="SM00382">
    <property type="entry name" value="AAA"/>
    <property type="match status" value="1"/>
</dbReference>
<keyword evidence="2" id="KW-0813">Transport</keyword>
<dbReference type="NCBIfam" id="TIGR03410">
    <property type="entry name" value="urea_trans_UrtE"/>
    <property type="match status" value="1"/>
</dbReference>
<dbReference type="EMBL" id="DSRU01000006">
    <property type="protein sequence ID" value="HFM96210.1"/>
    <property type="molecule type" value="Genomic_DNA"/>
</dbReference>
<evidence type="ECO:0000259" key="6">
    <source>
        <dbReference type="PROSITE" id="PS50893"/>
    </source>
</evidence>
<feature type="domain" description="ABC transporter" evidence="6">
    <location>
        <begin position="21"/>
        <end position="252"/>
    </location>
</feature>
<keyword evidence="5" id="KW-0029">Amino-acid transport</keyword>
<dbReference type="PANTHER" id="PTHR43820:SF5">
    <property type="entry name" value="HIGH-AFFINITY BRANCHED-CHAIN AMINO ACID TRANSPORT ATP-BINDING PROTEIN"/>
    <property type="match status" value="1"/>
</dbReference>
<evidence type="ECO:0000256" key="2">
    <source>
        <dbReference type="ARBA" id="ARBA00022448"/>
    </source>
</evidence>
<proteinExistence type="inferred from homology"/>
<sequence length="252" mass="27476">MTQTNGAIADFPANTDGHSMLDISNLNVYYGESHILRNVDMSIEPGKMVCLIGRNGVGKTTLMKTIMGLLVPRSGSIRLQGKELRGLPPDRRAKLGIGYVPQGREVIPRLTIKENLLLGLEALPKGAAKAKEIPEDIFELFPVLKTMLNRMGGDLSGGQQQQLAIARAIMGRPRLLVLDEPTEGIQPSIILEIEAAVKKIVRETGISVLLVEQHLHFVRQADWYYAMQKGSIVASGATSGLSKDVIQEFLAV</sequence>
<dbReference type="InterPro" id="IPR003439">
    <property type="entry name" value="ABC_transporter-like_ATP-bd"/>
</dbReference>
<dbReference type="PROSITE" id="PS50893">
    <property type="entry name" value="ABC_TRANSPORTER_2"/>
    <property type="match status" value="1"/>
</dbReference>
<dbReference type="CDD" id="cd03224">
    <property type="entry name" value="ABC_TM1139_LivF_branched"/>
    <property type="match status" value="1"/>
</dbReference>
<dbReference type="InterPro" id="IPR027417">
    <property type="entry name" value="P-loop_NTPase"/>
</dbReference>
<name>A0A7C3KB56_9CYAN</name>
<dbReference type="GO" id="GO:0016887">
    <property type="term" value="F:ATP hydrolysis activity"/>
    <property type="evidence" value="ECO:0007669"/>
    <property type="project" value="InterPro"/>
</dbReference>
<organism evidence="7">
    <name type="scientific">Oscillatoriales cyanobacterium SpSt-418</name>
    <dbReference type="NCBI Taxonomy" id="2282169"/>
    <lineage>
        <taxon>Bacteria</taxon>
        <taxon>Bacillati</taxon>
        <taxon>Cyanobacteriota</taxon>
        <taxon>Cyanophyceae</taxon>
        <taxon>Oscillatoriophycideae</taxon>
        <taxon>Oscillatoriales</taxon>
    </lineage>
</organism>
<evidence type="ECO:0000256" key="4">
    <source>
        <dbReference type="ARBA" id="ARBA00022840"/>
    </source>
</evidence>
<keyword evidence="3" id="KW-0547">Nucleotide-binding</keyword>
<dbReference type="InterPro" id="IPR017780">
    <property type="entry name" value="ABC_transptr_urea_ATP-bd_UrtE"/>
</dbReference>
<accession>A0A7C3KB56</accession>
<dbReference type="AlphaFoldDB" id="A0A7C3KB56"/>
<dbReference type="SUPFAM" id="SSF52540">
    <property type="entry name" value="P-loop containing nucleoside triphosphate hydrolases"/>
    <property type="match status" value="1"/>
</dbReference>
<evidence type="ECO:0000256" key="3">
    <source>
        <dbReference type="ARBA" id="ARBA00022741"/>
    </source>
</evidence>
<evidence type="ECO:0000256" key="5">
    <source>
        <dbReference type="ARBA" id="ARBA00022970"/>
    </source>
</evidence>
<comment type="caution">
    <text evidence="7">The sequence shown here is derived from an EMBL/GenBank/DDBJ whole genome shotgun (WGS) entry which is preliminary data.</text>
</comment>
<dbReference type="GO" id="GO:0015807">
    <property type="term" value="P:L-amino acid transport"/>
    <property type="evidence" value="ECO:0007669"/>
    <property type="project" value="TreeGrafter"/>
</dbReference>
<keyword evidence="4 7" id="KW-0067">ATP-binding</keyword>
<dbReference type="InterPro" id="IPR052156">
    <property type="entry name" value="BCAA_Transport_ATP-bd_LivF"/>
</dbReference>
<dbReference type="Gene3D" id="3.40.50.300">
    <property type="entry name" value="P-loop containing nucleotide triphosphate hydrolases"/>
    <property type="match status" value="1"/>
</dbReference>
<comment type="similarity">
    <text evidence="1">Belongs to the ABC transporter superfamily.</text>
</comment>
<dbReference type="GO" id="GO:0015658">
    <property type="term" value="F:branched-chain amino acid transmembrane transporter activity"/>
    <property type="evidence" value="ECO:0007669"/>
    <property type="project" value="TreeGrafter"/>
</dbReference>
<protein>
    <submittedName>
        <fullName evidence="7">Urea ABC transporter ATP-binding subunit UrtE</fullName>
    </submittedName>
</protein>
<gene>
    <name evidence="7" type="primary">urtE</name>
    <name evidence="7" type="ORF">ENR64_00295</name>
</gene>
<dbReference type="InterPro" id="IPR003593">
    <property type="entry name" value="AAA+_ATPase"/>
</dbReference>
<evidence type="ECO:0000256" key="1">
    <source>
        <dbReference type="ARBA" id="ARBA00005417"/>
    </source>
</evidence>